<dbReference type="InterPro" id="IPR029062">
    <property type="entry name" value="Class_I_gatase-like"/>
</dbReference>
<dbReference type="EMBL" id="HG322950">
    <property type="protein sequence ID" value="CDF82366.1"/>
    <property type="molecule type" value="Genomic_DNA"/>
</dbReference>
<dbReference type="HOGENOM" id="CLU_000445_59_0_6"/>
<dbReference type="InterPro" id="IPR002818">
    <property type="entry name" value="DJ-1/PfpI"/>
</dbReference>
<proteinExistence type="predicted"/>
<keyword evidence="2" id="KW-0238">DNA-binding</keyword>
<dbReference type="InterPro" id="IPR052158">
    <property type="entry name" value="INH-QAR"/>
</dbReference>
<reference evidence="5 6" key="2">
    <citation type="submission" date="2014-05" db="EMBL/GenBank/DDBJ databases">
        <title>Genome sequence of the 3-chlorobenzoate degrading bacterium Pseudomonas knackmussii B13 shows multiple evidence for horizontal gene transfer.</title>
        <authorList>
            <person name="Miyazaki R."/>
            <person name="Bertelli C."/>
            <person name="Falquet L."/>
            <person name="Robinson-Rechavi M."/>
            <person name="Gharib W."/>
            <person name="Roy S."/>
            <person name="Van der Meer J.R."/>
        </authorList>
    </citation>
    <scope>NUCLEOTIDE SEQUENCE [LARGE SCALE GENOMIC DNA]</scope>
    <source>
        <strain evidence="5 6">B13</strain>
    </source>
</reference>
<dbReference type="OrthoDB" id="9803764at2"/>
<evidence type="ECO:0000256" key="2">
    <source>
        <dbReference type="ARBA" id="ARBA00023125"/>
    </source>
</evidence>
<dbReference type="GO" id="GO:0009893">
    <property type="term" value="P:positive regulation of metabolic process"/>
    <property type="evidence" value="ECO:0007669"/>
    <property type="project" value="UniProtKB-ARBA"/>
</dbReference>
<dbReference type="KEGG" id="pkc:PKB_1000"/>
<dbReference type="Proteomes" id="UP000025241">
    <property type="component" value="Chromosome I"/>
</dbReference>
<dbReference type="PROSITE" id="PS01124">
    <property type="entry name" value="HTH_ARAC_FAMILY_2"/>
    <property type="match status" value="1"/>
</dbReference>
<dbReference type="PATRIC" id="fig|1301098.3.peg.1012"/>
<dbReference type="InterPro" id="IPR018060">
    <property type="entry name" value="HTH_AraC"/>
</dbReference>
<protein>
    <submittedName>
        <fullName evidence="5">Transcriptional regulator</fullName>
    </submittedName>
</protein>
<dbReference type="InterPro" id="IPR020449">
    <property type="entry name" value="Tscrpt_reg_AraC-type_HTH"/>
</dbReference>
<gene>
    <name evidence="5" type="ORF">PKB_1000</name>
</gene>
<keyword evidence="6" id="KW-1185">Reference proteome</keyword>
<dbReference type="PRINTS" id="PR00032">
    <property type="entry name" value="HTHARAC"/>
</dbReference>
<organism evidence="5 6">
    <name type="scientific">Pseudomonas knackmussii (strain DSM 6978 / CCUG 54928 / LMG 23759 / B13)</name>
    <dbReference type="NCBI Taxonomy" id="1301098"/>
    <lineage>
        <taxon>Bacteria</taxon>
        <taxon>Pseudomonadati</taxon>
        <taxon>Pseudomonadota</taxon>
        <taxon>Gammaproteobacteria</taxon>
        <taxon>Pseudomonadales</taxon>
        <taxon>Pseudomonadaceae</taxon>
        <taxon>Pseudomonas</taxon>
    </lineage>
</organism>
<dbReference type="SUPFAM" id="SSF46689">
    <property type="entry name" value="Homeodomain-like"/>
    <property type="match status" value="2"/>
</dbReference>
<dbReference type="InterPro" id="IPR018062">
    <property type="entry name" value="HTH_AraC-typ_CS"/>
</dbReference>
<evidence type="ECO:0000313" key="5">
    <source>
        <dbReference type="EMBL" id="CDF82366.1"/>
    </source>
</evidence>
<dbReference type="STRING" id="1301098.PKB_1000"/>
<evidence type="ECO:0000256" key="1">
    <source>
        <dbReference type="ARBA" id="ARBA00023015"/>
    </source>
</evidence>
<dbReference type="Pfam" id="PF01965">
    <property type="entry name" value="DJ-1_PfpI"/>
    <property type="match status" value="1"/>
</dbReference>
<name>A0A024HBV7_PSEKB</name>
<evidence type="ECO:0000256" key="3">
    <source>
        <dbReference type="ARBA" id="ARBA00023163"/>
    </source>
</evidence>
<accession>A0A024HBV7</accession>
<dbReference type="InterPro" id="IPR009057">
    <property type="entry name" value="Homeodomain-like_sf"/>
</dbReference>
<dbReference type="GO" id="GO:0003700">
    <property type="term" value="F:DNA-binding transcription factor activity"/>
    <property type="evidence" value="ECO:0007669"/>
    <property type="project" value="InterPro"/>
</dbReference>
<dbReference type="SUPFAM" id="SSF52317">
    <property type="entry name" value="Class I glutamine amidotransferase-like"/>
    <property type="match status" value="1"/>
</dbReference>
<dbReference type="PROSITE" id="PS00041">
    <property type="entry name" value="HTH_ARAC_FAMILY_1"/>
    <property type="match status" value="1"/>
</dbReference>
<evidence type="ECO:0000313" key="6">
    <source>
        <dbReference type="Proteomes" id="UP000025241"/>
    </source>
</evidence>
<dbReference type="eggNOG" id="COG4977">
    <property type="taxonomic scope" value="Bacteria"/>
</dbReference>
<dbReference type="PANTHER" id="PTHR43130:SF3">
    <property type="entry name" value="HTH-TYPE TRANSCRIPTIONAL REGULATOR RV1931C"/>
    <property type="match status" value="1"/>
</dbReference>
<dbReference type="Gene3D" id="1.10.10.60">
    <property type="entry name" value="Homeodomain-like"/>
    <property type="match status" value="1"/>
</dbReference>
<sequence>MPAIALYVCPQTVLSSLGLALDSLQLANRLARRRLFQLRRVSAEGAEVGLSCASIAVDGDLASVSERELLLIPATGSDIPAMLNANESLLAWLRQRQPTQPLGSLCSSAFLLAEAGQLDGRRATTHWALADDFRQRYPAVQLEADSLCTEDGARFCSGGAQAGLDLCLHLIALHGGRALARQVASTLVFDEARGSQSRYAPLLPEPQRTPLAPVLDWLRERHAEPIDLDAMAQRAHCSSRTLLRRFRAELGMTPNEYLQRLRIDAAREALADPARSLERIANEVGYADRASFARLFKQLCGESPGAYRQRRLARG</sequence>
<dbReference type="AlphaFoldDB" id="A0A024HBV7"/>
<dbReference type="Pfam" id="PF12833">
    <property type="entry name" value="HTH_18"/>
    <property type="match status" value="1"/>
</dbReference>
<reference evidence="5 6" key="1">
    <citation type="submission" date="2013-03" db="EMBL/GenBank/DDBJ databases">
        <authorList>
            <person name="Linke B."/>
        </authorList>
    </citation>
    <scope>NUCLEOTIDE SEQUENCE [LARGE SCALE GENOMIC DNA]</scope>
    <source>
        <strain evidence="5 6">B13</strain>
    </source>
</reference>
<feature type="domain" description="HTH araC/xylS-type" evidence="4">
    <location>
        <begin position="212"/>
        <end position="310"/>
    </location>
</feature>
<dbReference type="SMART" id="SM00342">
    <property type="entry name" value="HTH_ARAC"/>
    <property type="match status" value="1"/>
</dbReference>
<evidence type="ECO:0000259" key="4">
    <source>
        <dbReference type="PROSITE" id="PS01124"/>
    </source>
</evidence>
<dbReference type="GO" id="GO:0043565">
    <property type="term" value="F:sequence-specific DNA binding"/>
    <property type="evidence" value="ECO:0007669"/>
    <property type="project" value="InterPro"/>
</dbReference>
<dbReference type="Gene3D" id="3.40.50.880">
    <property type="match status" value="1"/>
</dbReference>
<keyword evidence="3" id="KW-0804">Transcription</keyword>
<dbReference type="RefSeq" id="WP_043249512.1">
    <property type="nucleotide sequence ID" value="NZ_HG322950.1"/>
</dbReference>
<keyword evidence="1" id="KW-0805">Transcription regulation</keyword>
<dbReference type="PANTHER" id="PTHR43130">
    <property type="entry name" value="ARAC-FAMILY TRANSCRIPTIONAL REGULATOR"/>
    <property type="match status" value="1"/>
</dbReference>